<feature type="region of interest" description="Disordered" evidence="5">
    <location>
        <begin position="254"/>
        <end position="312"/>
    </location>
</feature>
<evidence type="ECO:0000256" key="2">
    <source>
        <dbReference type="ARBA" id="ARBA00022448"/>
    </source>
</evidence>
<dbReference type="SUPFAM" id="SSF52540">
    <property type="entry name" value="P-loop containing nucleoside triphosphate hydrolases"/>
    <property type="match status" value="1"/>
</dbReference>
<dbReference type="STRING" id="31964.CMS3075"/>
<protein>
    <submittedName>
        <fullName evidence="7">ABC transporter ATP-binding protein</fullName>
    </submittedName>
</protein>
<gene>
    <name evidence="7" type="primary">fhuC</name>
    <name evidence="7" type="ordered locus">CMS3075</name>
</gene>
<dbReference type="PANTHER" id="PTHR42734">
    <property type="entry name" value="METAL TRANSPORT SYSTEM ATP-BINDING PROTEIN TM_0124-RELATED"/>
    <property type="match status" value="1"/>
</dbReference>
<dbReference type="Gene3D" id="3.40.50.300">
    <property type="entry name" value="P-loop containing nucleotide triphosphate hydrolases"/>
    <property type="match status" value="1"/>
</dbReference>
<dbReference type="PROSITE" id="PS50893">
    <property type="entry name" value="ABC_TRANSPORTER_2"/>
    <property type="match status" value="1"/>
</dbReference>
<comment type="similarity">
    <text evidence="1">Belongs to the ABC transporter superfamily.</text>
</comment>
<evidence type="ECO:0000256" key="5">
    <source>
        <dbReference type="SAM" id="MobiDB-lite"/>
    </source>
</evidence>
<dbReference type="PROSITE" id="PS00211">
    <property type="entry name" value="ABC_TRANSPORTER_1"/>
    <property type="match status" value="1"/>
</dbReference>
<dbReference type="GO" id="GO:0016887">
    <property type="term" value="F:ATP hydrolysis activity"/>
    <property type="evidence" value="ECO:0007669"/>
    <property type="project" value="InterPro"/>
</dbReference>
<evidence type="ECO:0000256" key="1">
    <source>
        <dbReference type="ARBA" id="ARBA00005417"/>
    </source>
</evidence>
<evidence type="ECO:0000256" key="4">
    <source>
        <dbReference type="ARBA" id="ARBA00022840"/>
    </source>
</evidence>
<dbReference type="InterPro" id="IPR003439">
    <property type="entry name" value="ABC_transporter-like_ATP-bd"/>
</dbReference>
<evidence type="ECO:0000313" key="8">
    <source>
        <dbReference type="Proteomes" id="UP000001318"/>
    </source>
</evidence>
<dbReference type="AlphaFoldDB" id="B0RDL4"/>
<name>B0RDL4_CLASE</name>
<feature type="compositionally biased region" description="Low complexity" evidence="5">
    <location>
        <begin position="288"/>
        <end position="299"/>
    </location>
</feature>
<feature type="domain" description="ABC transporter" evidence="6">
    <location>
        <begin position="7"/>
        <end position="240"/>
    </location>
</feature>
<dbReference type="Proteomes" id="UP000001318">
    <property type="component" value="Chromosome"/>
</dbReference>
<evidence type="ECO:0000313" key="7">
    <source>
        <dbReference type="EMBL" id="CAQ03143.1"/>
    </source>
</evidence>
<dbReference type="GeneID" id="29472233"/>
<keyword evidence="8" id="KW-1185">Reference proteome</keyword>
<organism evidence="7 8">
    <name type="scientific">Clavibacter sepedonicus</name>
    <name type="common">Clavibacter michiganensis subsp. sepedonicus</name>
    <dbReference type="NCBI Taxonomy" id="31964"/>
    <lineage>
        <taxon>Bacteria</taxon>
        <taxon>Bacillati</taxon>
        <taxon>Actinomycetota</taxon>
        <taxon>Actinomycetes</taxon>
        <taxon>Micrococcales</taxon>
        <taxon>Microbacteriaceae</taxon>
        <taxon>Clavibacter</taxon>
    </lineage>
</organism>
<proteinExistence type="inferred from homology"/>
<dbReference type="InterPro" id="IPR003593">
    <property type="entry name" value="AAA+_ATPase"/>
</dbReference>
<evidence type="ECO:0000256" key="3">
    <source>
        <dbReference type="ARBA" id="ARBA00022741"/>
    </source>
</evidence>
<sequence>MTGAPVLSLRDATLAFGARTLWSGLDLDVAPGEFVAVLGPNGSGKTSFLKSVLGAQRLTSGEMRFLDEPMRRGARRIGYIPQQKLITAATPVRARDLVGFGVTGHRWGLPISRRAERARVDELLDAVGATAYADAPVATLSGGEQQRLRVAQALASDPRLLLCDEPLLSLDLGHQRVVSELIDRHRRETEAAVVFVTHDVNPVLDMVDRVLYLVGGRFRIGTPDEVLDSEVLSSLYGTPVDVVRVRGRVVVVGATDDPHGHHSHADHDHDEHGDHGPHGLHAAGPEGAGSDAAGSHAAGPEGAVGSTDGRAA</sequence>
<dbReference type="InterPro" id="IPR017871">
    <property type="entry name" value="ABC_transporter-like_CS"/>
</dbReference>
<dbReference type="Pfam" id="PF00005">
    <property type="entry name" value="ABC_tran"/>
    <property type="match status" value="1"/>
</dbReference>
<dbReference type="HOGENOM" id="CLU_000604_1_11_11"/>
<keyword evidence="2" id="KW-0813">Transport</keyword>
<reference evidence="7 8" key="1">
    <citation type="journal article" date="2008" name="J. Bacteriol.">
        <title>Genome of the actinomycete plant pathogen Clavibacter michiganensis subsp. sepedonicus suggests recent niche adaptation.</title>
        <authorList>
            <person name="Bentley S.D."/>
            <person name="Corton C."/>
            <person name="Brown S.E."/>
            <person name="Barron A."/>
            <person name="Clark L."/>
            <person name="Doggett J."/>
            <person name="Harris B."/>
            <person name="Ormond D."/>
            <person name="Quail M.A."/>
            <person name="May G."/>
            <person name="Francis D."/>
            <person name="Knudson D."/>
            <person name="Parkhill J."/>
            <person name="Ishimaru C.A."/>
        </authorList>
    </citation>
    <scope>NUCLEOTIDE SEQUENCE [LARGE SCALE GENOMIC DNA]</scope>
    <source>
        <strain evidence="8">ATCC 33113 / DSM 20744 / JCM 9667 / LMG 2889 / ICMP 2535 / C-1</strain>
    </source>
</reference>
<accession>B0RDL4</accession>
<keyword evidence="3" id="KW-0547">Nucleotide-binding</keyword>
<dbReference type="KEGG" id="cms:CMS3075"/>
<dbReference type="RefSeq" id="WP_012300282.1">
    <property type="nucleotide sequence ID" value="NC_010407.1"/>
</dbReference>
<keyword evidence="4 7" id="KW-0067">ATP-binding</keyword>
<dbReference type="GO" id="GO:0005524">
    <property type="term" value="F:ATP binding"/>
    <property type="evidence" value="ECO:0007669"/>
    <property type="project" value="UniProtKB-KW"/>
</dbReference>
<feature type="compositionally biased region" description="Basic and acidic residues" evidence="5">
    <location>
        <begin position="256"/>
        <end position="277"/>
    </location>
</feature>
<dbReference type="InterPro" id="IPR027417">
    <property type="entry name" value="P-loop_NTPase"/>
</dbReference>
<dbReference type="SMART" id="SM00382">
    <property type="entry name" value="AAA"/>
    <property type="match status" value="1"/>
</dbReference>
<dbReference type="EMBL" id="AM849034">
    <property type="protein sequence ID" value="CAQ03143.1"/>
    <property type="molecule type" value="Genomic_DNA"/>
</dbReference>
<evidence type="ECO:0000259" key="6">
    <source>
        <dbReference type="PROSITE" id="PS50893"/>
    </source>
</evidence>
<dbReference type="InterPro" id="IPR050153">
    <property type="entry name" value="Metal_Ion_Import_ABC"/>
</dbReference>
<dbReference type="eggNOG" id="COG1121">
    <property type="taxonomic scope" value="Bacteria"/>
</dbReference>
<dbReference type="PANTHER" id="PTHR42734:SF5">
    <property type="entry name" value="IRON TRANSPORT SYSTEM ATP-BINDING PROTEIN HI_0361-RELATED"/>
    <property type="match status" value="1"/>
</dbReference>